<name>A0ABT6FK80_9BACT</name>
<dbReference type="Pfam" id="PF07587">
    <property type="entry name" value="PSD1"/>
    <property type="match status" value="1"/>
</dbReference>
<dbReference type="Proteomes" id="UP001216907">
    <property type="component" value="Unassembled WGS sequence"/>
</dbReference>
<feature type="chain" id="PRO_5045407808" evidence="1">
    <location>
        <begin position="26"/>
        <end position="1047"/>
    </location>
</feature>
<evidence type="ECO:0000256" key="1">
    <source>
        <dbReference type="SAM" id="SignalP"/>
    </source>
</evidence>
<dbReference type="InterPro" id="IPR011444">
    <property type="entry name" value="DUF1549"/>
</dbReference>
<sequence length="1047" mass="115021">MPPGFRPLAAAVLIAATLGPAISRAGEPSPTKAKVDFAREVRPILSDACFACHGFDEKERKAGLRLDTHEGALAKLKSGDAAIVPGNVEDSSLVFRIETDDAEMVMPPKKSGKSLTPEQADVLKRWVAEGASWSGHWAFTPVAKPEAPKTADAAWARGPIDAFLLARIEAEGLKPSAAADPTTLLRRATLDLTGLPPTIAEVDAFLAAVAAVGLDPAYEKAVDRLLDSPRYGEHMARYWLDAARYGDTHGLHLDNFREMWAYRDWVVKAFNEDKPFDRFIIEQLAGDLLPDPTPDQLVATGFNRCHVSTSEGGSIEQEVYTRNVADQVDTNGSVFLGLTVGCARCHDHKYDPITQKEYYQFFAFFNNIDGPAMDGNKSRWEPILKTPTREQAEKIARNDAKLAELKAKVASEAARFAASYDVKVDAGLSEVVRRDDYTWIDDEPPAGAAASGTGEFVAAPDHPVKTGRAALRIEAKGLTQKIVEANGPKLKVGKGDSLFTHVYLDPRNPPREVMLQWKTGGAWSRRAVWGENLIDWGKDGSVERLRIGDLPADGAWVRLEVPAAKLDLAPGTLIEGWAFTLFDGVAYFDEAGLRTWTPQEGQSYENLTAWIRARLVDDGAGLPDPLKAIVKKPRGERTEAERKLLVDRFLADGWIDAKKAVQPIRDEIARVEAERNKLEEKISTTLIFRERKGDPKPAFVLNRGEYDQPKDQVGRVVPAFLPPLPSDAPADRLGLARWLVAPEHPLTARVAVNRFWQQLFGTGLVKTSEDFGAQGEPPSHPELLDWLAVTFREEGWDVKRMMKRLVTTAAYRQTAKATPEGLAKDPGNRLLARGPRFRLDAETLRDQAFFAAGVLVETMGGPSVKPPQPGGLWEAVAYVGSDTGVFKADEGVDKVHRRSLYTFWKRTAPPPQMATLDAPSRESCRVRRERTNTPLQALLLLNEPQYVEASRGLAERALRESGATTEERLAHMFRLAAARTPDAADLAELTAALKDFSAHYAGKPDEAKALIEAGATKPDPALEARELAAWTMIANIILNLDEVVTRG</sequence>
<evidence type="ECO:0000313" key="6">
    <source>
        <dbReference type="Proteomes" id="UP001216907"/>
    </source>
</evidence>
<evidence type="ECO:0000259" key="3">
    <source>
        <dbReference type="Pfam" id="PF07587"/>
    </source>
</evidence>
<dbReference type="PANTHER" id="PTHR35889:SF3">
    <property type="entry name" value="F-BOX DOMAIN-CONTAINING PROTEIN"/>
    <property type="match status" value="1"/>
</dbReference>
<feature type="domain" description="DUF1553" evidence="3">
    <location>
        <begin position="731"/>
        <end position="991"/>
    </location>
</feature>
<dbReference type="Pfam" id="PF07635">
    <property type="entry name" value="PSCyt1"/>
    <property type="match status" value="1"/>
</dbReference>
<evidence type="ECO:0000259" key="2">
    <source>
        <dbReference type="Pfam" id="PF07583"/>
    </source>
</evidence>
<dbReference type="SUPFAM" id="SSF46626">
    <property type="entry name" value="Cytochrome c"/>
    <property type="match status" value="1"/>
</dbReference>
<gene>
    <name evidence="5" type="ORF">PZE19_29625</name>
</gene>
<dbReference type="EMBL" id="JARRAG010000002">
    <property type="protein sequence ID" value="MDG3007944.1"/>
    <property type="molecule type" value="Genomic_DNA"/>
</dbReference>
<feature type="signal peptide" evidence="1">
    <location>
        <begin position="1"/>
        <end position="25"/>
    </location>
</feature>
<proteinExistence type="predicted"/>
<reference evidence="5 6" key="1">
    <citation type="submission" date="2023-03" db="EMBL/GenBank/DDBJ databases">
        <title>Paludisphaera mucosa sp. nov. a novel planctomycete from northern fen.</title>
        <authorList>
            <person name="Ivanova A."/>
        </authorList>
    </citation>
    <scope>NUCLEOTIDE SEQUENCE [LARGE SCALE GENOMIC DNA]</scope>
    <source>
        <strain evidence="5 6">Pla2</strain>
    </source>
</reference>
<evidence type="ECO:0000259" key="4">
    <source>
        <dbReference type="Pfam" id="PF07635"/>
    </source>
</evidence>
<dbReference type="Pfam" id="PF07583">
    <property type="entry name" value="PSCyt2"/>
    <property type="match status" value="1"/>
</dbReference>
<protein>
    <submittedName>
        <fullName evidence="5">PSD1 and planctomycete cytochrome C domain-containing protein</fullName>
    </submittedName>
</protein>
<dbReference type="InterPro" id="IPR036909">
    <property type="entry name" value="Cyt_c-like_dom_sf"/>
</dbReference>
<keyword evidence="6" id="KW-1185">Reference proteome</keyword>
<accession>A0ABT6FK80</accession>
<organism evidence="5 6">
    <name type="scientific">Paludisphaera mucosa</name>
    <dbReference type="NCBI Taxonomy" id="3030827"/>
    <lineage>
        <taxon>Bacteria</taxon>
        <taxon>Pseudomonadati</taxon>
        <taxon>Planctomycetota</taxon>
        <taxon>Planctomycetia</taxon>
        <taxon>Isosphaerales</taxon>
        <taxon>Isosphaeraceae</taxon>
        <taxon>Paludisphaera</taxon>
    </lineage>
</organism>
<dbReference type="InterPro" id="IPR011429">
    <property type="entry name" value="Cyt_c_Planctomycete-type"/>
</dbReference>
<dbReference type="RefSeq" id="WP_277864212.1">
    <property type="nucleotide sequence ID" value="NZ_JARRAG010000002.1"/>
</dbReference>
<keyword evidence="1" id="KW-0732">Signal</keyword>
<feature type="domain" description="DUF1549" evidence="2">
    <location>
        <begin position="159"/>
        <end position="369"/>
    </location>
</feature>
<evidence type="ECO:0000313" key="5">
    <source>
        <dbReference type="EMBL" id="MDG3007944.1"/>
    </source>
</evidence>
<feature type="domain" description="Cytochrome C Planctomycete-type" evidence="4">
    <location>
        <begin position="49"/>
        <end position="109"/>
    </location>
</feature>
<dbReference type="PANTHER" id="PTHR35889">
    <property type="entry name" value="CYCLOINULO-OLIGOSACCHARIDE FRUCTANOTRANSFERASE-RELATED"/>
    <property type="match status" value="1"/>
</dbReference>
<dbReference type="InterPro" id="IPR022655">
    <property type="entry name" value="DUF1553"/>
</dbReference>
<comment type="caution">
    <text evidence="5">The sequence shown here is derived from an EMBL/GenBank/DDBJ whole genome shotgun (WGS) entry which is preliminary data.</text>
</comment>